<evidence type="ECO:0000313" key="4">
    <source>
        <dbReference type="Proteomes" id="UP000075260"/>
    </source>
</evidence>
<dbReference type="InterPro" id="IPR041208">
    <property type="entry name" value="Cap15"/>
</dbReference>
<keyword evidence="1" id="KW-0812">Transmembrane</keyword>
<evidence type="ECO:0000256" key="1">
    <source>
        <dbReference type="SAM" id="Phobius"/>
    </source>
</evidence>
<name>A0A150QB02_SORCE</name>
<proteinExistence type="predicted"/>
<evidence type="ECO:0000259" key="2">
    <source>
        <dbReference type="Pfam" id="PF18153"/>
    </source>
</evidence>
<dbReference type="Proteomes" id="UP000075260">
    <property type="component" value="Unassembled WGS sequence"/>
</dbReference>
<dbReference type="RefSeq" id="WP_061611309.1">
    <property type="nucleotide sequence ID" value="NZ_JEMA01000857.1"/>
</dbReference>
<sequence length="201" mass="22314">MSRAPLTILVLFGAALWALVLSGHGWPVPLSFFTPLSAVVSGLSVLLLLWDAWLWRLDLLHPWPVSQPVLRGTWRGQLTPATGEPLPIFLVVEQTFSTVETRTFTDESRSASIAARLDRVDGDFLLAAVYRNEPDLRLQKRSRVHRGAVALRVHGPRPAELRGCYWTDRDTKGELHFERVSRQLASDFKSAAALARAAPAG</sequence>
<reference evidence="3 4" key="1">
    <citation type="submission" date="2014-02" db="EMBL/GenBank/DDBJ databases">
        <title>The small core and large imbalanced accessory genome model reveals a collaborative survival strategy of Sorangium cellulosum strains in nature.</title>
        <authorList>
            <person name="Han K."/>
            <person name="Peng R."/>
            <person name="Blom J."/>
            <person name="Li Y.-Z."/>
        </authorList>
    </citation>
    <scope>NUCLEOTIDE SEQUENCE [LARGE SCALE GENOMIC DNA]</scope>
    <source>
        <strain evidence="3 4">So0008-312</strain>
    </source>
</reference>
<dbReference type="AlphaFoldDB" id="A0A150QB02"/>
<keyword evidence="1" id="KW-0472">Membrane</keyword>
<keyword evidence="1" id="KW-1133">Transmembrane helix</keyword>
<gene>
    <name evidence="3" type="ORF">BE15_26140</name>
</gene>
<dbReference type="OrthoDB" id="1430668at2"/>
<evidence type="ECO:0000313" key="3">
    <source>
        <dbReference type="EMBL" id="KYF65103.1"/>
    </source>
</evidence>
<organism evidence="3 4">
    <name type="scientific">Sorangium cellulosum</name>
    <name type="common">Polyangium cellulosum</name>
    <dbReference type="NCBI Taxonomy" id="56"/>
    <lineage>
        <taxon>Bacteria</taxon>
        <taxon>Pseudomonadati</taxon>
        <taxon>Myxococcota</taxon>
        <taxon>Polyangia</taxon>
        <taxon>Polyangiales</taxon>
        <taxon>Polyangiaceae</taxon>
        <taxon>Sorangium</taxon>
    </lineage>
</organism>
<dbReference type="EMBL" id="JEMA01000857">
    <property type="protein sequence ID" value="KYF65103.1"/>
    <property type="molecule type" value="Genomic_DNA"/>
</dbReference>
<feature type="domain" description="CD-NTase-associated protein 15" evidence="2">
    <location>
        <begin position="67"/>
        <end position="179"/>
    </location>
</feature>
<feature type="transmembrane region" description="Helical" evidence="1">
    <location>
        <begin position="32"/>
        <end position="50"/>
    </location>
</feature>
<protein>
    <recommendedName>
        <fullName evidence="2">CD-NTase-associated protein 15 domain-containing protein</fullName>
    </recommendedName>
</protein>
<comment type="caution">
    <text evidence="3">The sequence shown here is derived from an EMBL/GenBank/DDBJ whole genome shotgun (WGS) entry which is preliminary data.</text>
</comment>
<dbReference type="Pfam" id="PF18153">
    <property type="entry name" value="Cap15_CD_rec"/>
    <property type="match status" value="1"/>
</dbReference>
<accession>A0A150QB02</accession>